<keyword evidence="1" id="KW-0175">Coiled coil</keyword>
<name>A0A8T1VYG5_9STRA</name>
<evidence type="ECO:0000313" key="2">
    <source>
        <dbReference type="EMBL" id="KAG7384930.1"/>
    </source>
</evidence>
<organism evidence="2 3">
    <name type="scientific">Phytophthora pseudosyringae</name>
    <dbReference type="NCBI Taxonomy" id="221518"/>
    <lineage>
        <taxon>Eukaryota</taxon>
        <taxon>Sar</taxon>
        <taxon>Stramenopiles</taxon>
        <taxon>Oomycota</taxon>
        <taxon>Peronosporomycetes</taxon>
        <taxon>Peronosporales</taxon>
        <taxon>Peronosporaceae</taxon>
        <taxon>Phytophthora</taxon>
    </lineage>
</organism>
<reference evidence="2" key="1">
    <citation type="submission" date="2021-02" db="EMBL/GenBank/DDBJ databases">
        <authorList>
            <person name="Palmer J.M."/>
        </authorList>
    </citation>
    <scope>NUCLEOTIDE SEQUENCE</scope>
    <source>
        <strain evidence="2">SCRP734</strain>
    </source>
</reference>
<dbReference type="Proteomes" id="UP000694044">
    <property type="component" value="Unassembled WGS sequence"/>
</dbReference>
<proteinExistence type="predicted"/>
<protein>
    <submittedName>
        <fullName evidence="2">Uncharacterized protein</fullName>
    </submittedName>
</protein>
<evidence type="ECO:0000313" key="3">
    <source>
        <dbReference type="Proteomes" id="UP000694044"/>
    </source>
</evidence>
<evidence type="ECO:0000256" key="1">
    <source>
        <dbReference type="SAM" id="Coils"/>
    </source>
</evidence>
<dbReference type="EMBL" id="JAGDFM010000134">
    <property type="protein sequence ID" value="KAG7384930.1"/>
    <property type="molecule type" value="Genomic_DNA"/>
</dbReference>
<gene>
    <name evidence="2" type="ORF">PHYPSEUDO_002076</name>
</gene>
<dbReference type="AlphaFoldDB" id="A0A8T1VYG5"/>
<accession>A0A8T1VYG5</accession>
<sequence length="146" mass="16651">MRKRMHKQKLKNERKTLQETVEDLTLHLEELKQGHQSTTRLEILDCTWRALAVKEREKQLTSESEQMHLLAAAEANASCIKELCKQLPIPGAECTHSAVKSDSGNTQPPTFLTSPPFDHAMFRGHLRRVYESYAQTGTALDFESMN</sequence>
<comment type="caution">
    <text evidence="2">The sequence shown here is derived from an EMBL/GenBank/DDBJ whole genome shotgun (WGS) entry which is preliminary data.</text>
</comment>
<feature type="coiled-coil region" evidence="1">
    <location>
        <begin position="7"/>
        <end position="34"/>
    </location>
</feature>
<dbReference type="OrthoDB" id="162987at2759"/>
<keyword evidence="3" id="KW-1185">Reference proteome</keyword>